<dbReference type="InterPro" id="IPR052420">
    <property type="entry name" value="Espin/Espin-like"/>
</dbReference>
<evidence type="ECO:0000256" key="3">
    <source>
        <dbReference type="SAM" id="Coils"/>
    </source>
</evidence>
<dbReference type="GO" id="GO:0051015">
    <property type="term" value="F:actin filament binding"/>
    <property type="evidence" value="ECO:0007669"/>
    <property type="project" value="TreeGrafter"/>
</dbReference>
<sequence>MLPTTALCSAIRCVTGHQVSINSRSTDRPTLWKMIQGRASPPKSVWASVQSYLQTNGVEAGWTSIHGDTFLHWILHNFRPPLDVVNAAIEAYPEALETLNQSGRLPLHYASTVTGAGHSAGVFQAVFEGCPRAAFFRSCDGRLPLNYALNWDEAWNKSDGEEHVFPSLVSAIMSRRNAKCIRTLLEANPEAALRSEYTASEDPWEVVCKLWQHPVIEDKSLRKNLCLITLSVLHAQKAAIHGEDSKFRPLHAMLEQQNDPLSVDNLRAYFLHLISLKDANDALHANQSNRLCLSLAIEQGQVWTGEDGKGCVIKKLSEAAEEATMTRDMTTRMYPFMAAAEGENADLGTVFELLRCSPLSARGLCQNNAILALHEMIGKLKVKNQGLIEENKELKAEVSDLKYDHQAGPWWSRNGVQRNDDN</sequence>
<reference evidence="4" key="1">
    <citation type="submission" date="2021-01" db="EMBL/GenBank/DDBJ databases">
        <authorList>
            <person name="Corre E."/>
            <person name="Pelletier E."/>
            <person name="Niang G."/>
            <person name="Scheremetjew M."/>
            <person name="Finn R."/>
            <person name="Kale V."/>
            <person name="Holt S."/>
            <person name="Cochrane G."/>
            <person name="Meng A."/>
            <person name="Brown T."/>
            <person name="Cohen L."/>
        </authorList>
    </citation>
    <scope>NUCLEOTIDE SEQUENCE</scope>
    <source>
        <strain evidence="4">B650</strain>
    </source>
</reference>
<keyword evidence="1" id="KW-0677">Repeat</keyword>
<dbReference type="PANTHER" id="PTHR24153">
    <property type="entry name" value="ESPIN"/>
    <property type="match status" value="1"/>
</dbReference>
<evidence type="ECO:0000256" key="1">
    <source>
        <dbReference type="ARBA" id="ARBA00022737"/>
    </source>
</evidence>
<name>A0A7S2LUX1_9STRA</name>
<accession>A0A7S2LUX1</accession>
<dbReference type="GO" id="GO:0005737">
    <property type="term" value="C:cytoplasm"/>
    <property type="evidence" value="ECO:0007669"/>
    <property type="project" value="TreeGrafter"/>
</dbReference>
<keyword evidence="2" id="KW-0040">ANK repeat</keyword>
<organism evidence="4">
    <name type="scientific">Leptocylindrus danicus</name>
    <dbReference type="NCBI Taxonomy" id="163516"/>
    <lineage>
        <taxon>Eukaryota</taxon>
        <taxon>Sar</taxon>
        <taxon>Stramenopiles</taxon>
        <taxon>Ochrophyta</taxon>
        <taxon>Bacillariophyta</taxon>
        <taxon>Coscinodiscophyceae</taxon>
        <taxon>Chaetocerotophycidae</taxon>
        <taxon>Leptocylindrales</taxon>
        <taxon>Leptocylindraceae</taxon>
        <taxon>Leptocylindrus</taxon>
    </lineage>
</organism>
<dbReference type="GO" id="GO:0051017">
    <property type="term" value="P:actin filament bundle assembly"/>
    <property type="evidence" value="ECO:0007669"/>
    <property type="project" value="TreeGrafter"/>
</dbReference>
<dbReference type="InterPro" id="IPR036770">
    <property type="entry name" value="Ankyrin_rpt-contain_sf"/>
</dbReference>
<dbReference type="AlphaFoldDB" id="A0A7S2LUX1"/>
<dbReference type="Gene3D" id="1.25.40.20">
    <property type="entry name" value="Ankyrin repeat-containing domain"/>
    <property type="match status" value="1"/>
</dbReference>
<dbReference type="EMBL" id="HBGY01034333">
    <property type="protein sequence ID" value="CAD9615888.1"/>
    <property type="molecule type" value="Transcribed_RNA"/>
</dbReference>
<evidence type="ECO:0000256" key="2">
    <source>
        <dbReference type="ARBA" id="ARBA00023043"/>
    </source>
</evidence>
<evidence type="ECO:0000313" key="4">
    <source>
        <dbReference type="EMBL" id="CAD9615888.1"/>
    </source>
</evidence>
<feature type="coiled-coil region" evidence="3">
    <location>
        <begin position="377"/>
        <end position="404"/>
    </location>
</feature>
<dbReference type="PANTHER" id="PTHR24153:SF8">
    <property type="entry name" value="FORKED, ISOFORM F"/>
    <property type="match status" value="1"/>
</dbReference>
<proteinExistence type="predicted"/>
<protein>
    <submittedName>
        <fullName evidence="4">Uncharacterized protein</fullName>
    </submittedName>
</protein>
<keyword evidence="3" id="KW-0175">Coiled coil</keyword>
<gene>
    <name evidence="4" type="ORF">LDAN0321_LOCUS21590</name>
</gene>